<feature type="transmembrane region" description="Helical" evidence="1">
    <location>
        <begin position="34"/>
        <end position="52"/>
    </location>
</feature>
<evidence type="ECO:0000313" key="3">
    <source>
        <dbReference type="Proteomes" id="UP000824782"/>
    </source>
</evidence>
<proteinExistence type="predicted"/>
<evidence type="ECO:0000256" key="1">
    <source>
        <dbReference type="SAM" id="Phobius"/>
    </source>
</evidence>
<organism evidence="2 3">
    <name type="scientific">Engystomops pustulosus</name>
    <name type="common">Tungara frog</name>
    <name type="synonym">Physalaemus pustulosus</name>
    <dbReference type="NCBI Taxonomy" id="76066"/>
    <lineage>
        <taxon>Eukaryota</taxon>
        <taxon>Metazoa</taxon>
        <taxon>Chordata</taxon>
        <taxon>Craniata</taxon>
        <taxon>Vertebrata</taxon>
        <taxon>Euteleostomi</taxon>
        <taxon>Amphibia</taxon>
        <taxon>Batrachia</taxon>
        <taxon>Anura</taxon>
        <taxon>Neobatrachia</taxon>
        <taxon>Hyloidea</taxon>
        <taxon>Leptodactylidae</taxon>
        <taxon>Leiuperinae</taxon>
        <taxon>Engystomops</taxon>
    </lineage>
</organism>
<feature type="transmembrane region" description="Helical" evidence="1">
    <location>
        <begin position="58"/>
        <end position="79"/>
    </location>
</feature>
<name>A0AAV6YKB8_ENGPU</name>
<keyword evidence="1" id="KW-1133">Transmembrane helix</keyword>
<keyword evidence="1" id="KW-0812">Transmembrane</keyword>
<evidence type="ECO:0000313" key="2">
    <source>
        <dbReference type="EMBL" id="KAG8537622.1"/>
    </source>
</evidence>
<dbReference type="Proteomes" id="UP000824782">
    <property type="component" value="Unassembled WGS sequence"/>
</dbReference>
<evidence type="ECO:0008006" key="4">
    <source>
        <dbReference type="Google" id="ProtNLM"/>
    </source>
</evidence>
<keyword evidence="3" id="KW-1185">Reference proteome</keyword>
<comment type="caution">
    <text evidence="2">The sequence shown here is derived from an EMBL/GenBank/DDBJ whole genome shotgun (WGS) entry which is preliminary data.</text>
</comment>
<accession>A0AAV6YKB8</accession>
<gene>
    <name evidence="2" type="ORF">GDO81_024202</name>
</gene>
<sequence length="86" mass="9694">MSSTRGFSWVKTVEKATFSRLALSSSPSTMTPMLFLRGPTLSVFSFLSFIYLKNNLELFLLSLAIFLSVSIFAAFICFLQDLFFSL</sequence>
<keyword evidence="1" id="KW-0472">Membrane</keyword>
<protein>
    <recommendedName>
        <fullName evidence="4">NADH dehydrogenase subunit 4L</fullName>
    </recommendedName>
</protein>
<reference evidence="2" key="1">
    <citation type="thesis" date="2020" institute="ProQuest LLC" country="789 East Eisenhower Parkway, Ann Arbor, MI, USA">
        <title>Comparative Genomics and Chromosome Evolution.</title>
        <authorList>
            <person name="Mudd A.B."/>
        </authorList>
    </citation>
    <scope>NUCLEOTIDE SEQUENCE</scope>
    <source>
        <strain evidence="2">237g6f4</strain>
        <tissue evidence="2">Blood</tissue>
    </source>
</reference>
<dbReference type="AlphaFoldDB" id="A0AAV6YKB8"/>
<dbReference type="EMBL" id="WNYA01028466">
    <property type="protein sequence ID" value="KAG8537622.1"/>
    <property type="molecule type" value="Genomic_DNA"/>
</dbReference>